<sequence>MQLAALWPSGIMDTHFIKRAICRAKERRKAISSSQQKEQEKKKKKLLAPKADEPVQGKASNISQPSHVQETLVPNSRDYSSSLINKLVHSAAVANSPVRVPTTFANGLNSDMPKLEKTKGQPNILKDEAREEEAEELRKCSSVPVNYLA</sequence>
<accession>A0AAD2EFU8</accession>
<feature type="region of interest" description="Disordered" evidence="1">
    <location>
        <begin position="28"/>
        <end position="71"/>
    </location>
</feature>
<dbReference type="AlphaFoldDB" id="A0AAD2EFU8"/>
<evidence type="ECO:0000313" key="3">
    <source>
        <dbReference type="Proteomes" id="UP000834106"/>
    </source>
</evidence>
<protein>
    <submittedName>
        <fullName evidence="2">Uncharacterized protein</fullName>
    </submittedName>
</protein>
<feature type="compositionally biased region" description="Basic and acidic residues" evidence="1">
    <location>
        <begin position="113"/>
        <end position="129"/>
    </location>
</feature>
<evidence type="ECO:0000313" key="2">
    <source>
        <dbReference type="EMBL" id="CAI9786611.1"/>
    </source>
</evidence>
<feature type="compositionally biased region" description="Polar residues" evidence="1">
    <location>
        <begin position="58"/>
        <end position="71"/>
    </location>
</feature>
<evidence type="ECO:0000256" key="1">
    <source>
        <dbReference type="SAM" id="MobiDB-lite"/>
    </source>
</evidence>
<keyword evidence="3" id="KW-1185">Reference proteome</keyword>
<organism evidence="2 3">
    <name type="scientific">Fraxinus pennsylvanica</name>
    <dbReference type="NCBI Taxonomy" id="56036"/>
    <lineage>
        <taxon>Eukaryota</taxon>
        <taxon>Viridiplantae</taxon>
        <taxon>Streptophyta</taxon>
        <taxon>Embryophyta</taxon>
        <taxon>Tracheophyta</taxon>
        <taxon>Spermatophyta</taxon>
        <taxon>Magnoliopsida</taxon>
        <taxon>eudicotyledons</taxon>
        <taxon>Gunneridae</taxon>
        <taxon>Pentapetalae</taxon>
        <taxon>asterids</taxon>
        <taxon>lamiids</taxon>
        <taxon>Lamiales</taxon>
        <taxon>Oleaceae</taxon>
        <taxon>Oleeae</taxon>
        <taxon>Fraxinus</taxon>
    </lineage>
</organism>
<dbReference type="EMBL" id="OU503057">
    <property type="protein sequence ID" value="CAI9786611.1"/>
    <property type="molecule type" value="Genomic_DNA"/>
</dbReference>
<reference evidence="2" key="1">
    <citation type="submission" date="2023-05" db="EMBL/GenBank/DDBJ databases">
        <authorList>
            <person name="Huff M."/>
        </authorList>
    </citation>
    <scope>NUCLEOTIDE SEQUENCE</scope>
</reference>
<proteinExistence type="predicted"/>
<name>A0AAD2EFU8_9LAMI</name>
<dbReference type="Proteomes" id="UP000834106">
    <property type="component" value="Chromosome 22"/>
</dbReference>
<feature type="region of interest" description="Disordered" evidence="1">
    <location>
        <begin position="104"/>
        <end position="136"/>
    </location>
</feature>
<gene>
    <name evidence="2" type="ORF">FPE_LOCUS34041</name>
</gene>